<accession>A0A9P7K2Y1</accession>
<keyword evidence="3" id="KW-1185">Reference proteome</keyword>
<dbReference type="EMBL" id="JABCKI010006280">
    <property type="protein sequence ID" value="KAG5634768.1"/>
    <property type="molecule type" value="Genomic_DNA"/>
</dbReference>
<dbReference type="PANTHER" id="PTHR45847">
    <property type="entry name" value="FATTY ACID AMIDE HYDROLASE"/>
    <property type="match status" value="1"/>
</dbReference>
<evidence type="ECO:0000259" key="1">
    <source>
        <dbReference type="Pfam" id="PF01425"/>
    </source>
</evidence>
<reference evidence="2" key="2">
    <citation type="submission" date="2021-10" db="EMBL/GenBank/DDBJ databases">
        <title>Phylogenomics reveals ancestral predisposition of the termite-cultivated fungus Termitomyces towards a domesticated lifestyle.</title>
        <authorList>
            <person name="Auxier B."/>
            <person name="Grum-Grzhimaylo A."/>
            <person name="Cardenas M.E."/>
            <person name="Lodge J.D."/>
            <person name="Laessoe T."/>
            <person name="Pedersen O."/>
            <person name="Smith M.E."/>
            <person name="Kuyper T.W."/>
            <person name="Franco-Molano E.A."/>
            <person name="Baroni T.J."/>
            <person name="Aanen D.K."/>
        </authorList>
    </citation>
    <scope>NUCLEOTIDE SEQUENCE</scope>
    <source>
        <strain evidence="2">D49</strain>
    </source>
</reference>
<dbReference type="SUPFAM" id="SSF75304">
    <property type="entry name" value="Amidase signature (AS) enzymes"/>
    <property type="match status" value="1"/>
</dbReference>
<organism evidence="2 3">
    <name type="scientific">Sphagnurus paluster</name>
    <dbReference type="NCBI Taxonomy" id="117069"/>
    <lineage>
        <taxon>Eukaryota</taxon>
        <taxon>Fungi</taxon>
        <taxon>Dikarya</taxon>
        <taxon>Basidiomycota</taxon>
        <taxon>Agaricomycotina</taxon>
        <taxon>Agaricomycetes</taxon>
        <taxon>Agaricomycetidae</taxon>
        <taxon>Agaricales</taxon>
        <taxon>Tricholomatineae</taxon>
        <taxon>Lyophyllaceae</taxon>
        <taxon>Sphagnurus</taxon>
    </lineage>
</organism>
<gene>
    <name evidence="2" type="ORF">H0H81_000838</name>
</gene>
<comment type="caution">
    <text evidence="2">The sequence shown here is derived from an EMBL/GenBank/DDBJ whole genome shotgun (WGS) entry which is preliminary data.</text>
</comment>
<dbReference type="GO" id="GO:0009062">
    <property type="term" value="P:fatty acid catabolic process"/>
    <property type="evidence" value="ECO:0007669"/>
    <property type="project" value="TreeGrafter"/>
</dbReference>
<protein>
    <recommendedName>
        <fullName evidence="1">Amidase domain-containing protein</fullName>
    </recommendedName>
</protein>
<dbReference type="Gene3D" id="3.90.1300.10">
    <property type="entry name" value="Amidase signature (AS) domain"/>
    <property type="match status" value="1"/>
</dbReference>
<dbReference type="Pfam" id="PF01425">
    <property type="entry name" value="Amidase"/>
    <property type="match status" value="1"/>
</dbReference>
<proteinExistence type="predicted"/>
<dbReference type="PANTHER" id="PTHR45847:SF6">
    <property type="entry name" value="FATTY ACID AMIDE HYDROLASE"/>
    <property type="match status" value="1"/>
</dbReference>
<feature type="domain" description="Amidase" evidence="1">
    <location>
        <begin position="2"/>
        <end position="354"/>
    </location>
</feature>
<dbReference type="AlphaFoldDB" id="A0A9P7K2Y1"/>
<evidence type="ECO:0000313" key="2">
    <source>
        <dbReference type="EMBL" id="KAG5634768.1"/>
    </source>
</evidence>
<sequence>MDGSALGVGSDIGGSLRIPAAYCGIYSLKPGTSRISPAGARSPVDGFEGVQTVVGPMGRSVEDLKLVSRLVFGVQGNDQNIAPVPYRDVKLAPKLRFGYYTSDNYVKASPACKRAVLETVEALRKQGHECIEFNVPGAADAFNIFVGLTAADGYKKMLSHLGPDPKETSLWLVTTGPRLYSFVRTSAAWMIEKIFKDVLFANTVRAAKMSDVEQYTEIVAKRDQFIKNFHEKVWNKYNLDGIIAPVQAVPQLPHGTLDQHEALYSGCDNFSGLAAATILYNILDHPAGCLPVTRVDPVKDQVTDEWKTGPGLGSRLLEAGLYAGKKPLYNPQEAAGMPVAVQIVGKKWEDEKVLAMMEVVDEALGKDRGFGPGSFHGGVKKVSSNGQ</sequence>
<name>A0A9P7K2Y1_9AGAR</name>
<dbReference type="GO" id="GO:0004040">
    <property type="term" value="F:amidase activity"/>
    <property type="evidence" value="ECO:0007669"/>
    <property type="project" value="TreeGrafter"/>
</dbReference>
<reference evidence="2" key="1">
    <citation type="submission" date="2021-02" db="EMBL/GenBank/DDBJ databases">
        <authorList>
            <person name="Nieuwenhuis M."/>
            <person name="Van De Peppel L.J.J."/>
        </authorList>
    </citation>
    <scope>NUCLEOTIDE SEQUENCE</scope>
    <source>
        <strain evidence="2">D49</strain>
    </source>
</reference>
<dbReference type="Proteomes" id="UP000717328">
    <property type="component" value="Unassembled WGS sequence"/>
</dbReference>
<dbReference type="OrthoDB" id="6428749at2759"/>
<evidence type="ECO:0000313" key="3">
    <source>
        <dbReference type="Proteomes" id="UP000717328"/>
    </source>
</evidence>
<dbReference type="InterPro" id="IPR052096">
    <property type="entry name" value="Endocannabinoid_amidase"/>
</dbReference>
<dbReference type="InterPro" id="IPR023631">
    <property type="entry name" value="Amidase_dom"/>
</dbReference>
<dbReference type="InterPro" id="IPR036928">
    <property type="entry name" value="AS_sf"/>
</dbReference>
<dbReference type="GO" id="GO:0017064">
    <property type="term" value="F:fatty acid amide hydrolase activity"/>
    <property type="evidence" value="ECO:0007669"/>
    <property type="project" value="TreeGrafter"/>
</dbReference>